<keyword evidence="2" id="KW-1185">Reference proteome</keyword>
<protein>
    <recommendedName>
        <fullName evidence="3">DUF559 domain-containing protein</fullName>
    </recommendedName>
</protein>
<evidence type="ECO:0000313" key="1">
    <source>
        <dbReference type="EMBL" id="MBM7800107.1"/>
    </source>
</evidence>
<name>A0ABS2RNQ3_9ACTN</name>
<comment type="caution">
    <text evidence="1">The sequence shown here is derived from an EMBL/GenBank/DDBJ whole genome shotgun (WGS) entry which is preliminary data.</text>
</comment>
<reference evidence="1 2" key="1">
    <citation type="submission" date="2021-01" db="EMBL/GenBank/DDBJ databases">
        <title>Sequencing the genomes of 1000 actinobacteria strains.</title>
        <authorList>
            <person name="Klenk H.-P."/>
        </authorList>
    </citation>
    <scope>NUCLEOTIDE SEQUENCE [LARGE SCALE GENOMIC DNA]</scope>
    <source>
        <strain evidence="1 2">DSM 18662</strain>
    </source>
</reference>
<dbReference type="RefSeq" id="WP_204919310.1">
    <property type="nucleotide sequence ID" value="NZ_BAAAQP010000003.1"/>
</dbReference>
<dbReference type="Proteomes" id="UP000704762">
    <property type="component" value="Unassembled WGS sequence"/>
</dbReference>
<dbReference type="EMBL" id="JAFBCF010000001">
    <property type="protein sequence ID" value="MBM7800107.1"/>
    <property type="molecule type" value="Genomic_DNA"/>
</dbReference>
<organism evidence="1 2">
    <name type="scientific">Microlunatus panaciterrae</name>
    <dbReference type="NCBI Taxonomy" id="400768"/>
    <lineage>
        <taxon>Bacteria</taxon>
        <taxon>Bacillati</taxon>
        <taxon>Actinomycetota</taxon>
        <taxon>Actinomycetes</taxon>
        <taxon>Propionibacteriales</taxon>
        <taxon>Propionibacteriaceae</taxon>
        <taxon>Microlunatus</taxon>
    </lineage>
</organism>
<sequence length="343" mass="38241">MARSRFRTELTTAQLPLSAAELVARGVTRSMRCGPKWRRTSRGFFLPSQLPDTPTQRILAAVPLVPASGAITGWAAAFARGVDDLDGLDPCTMQPLPVLICLGRDVGRGTAAAYCRDRLPDSDVAEVAGIRFTTALRAGMDCARSAPDLAEAVAVVDAMARQRVFGLGLLARYLGRHPGWRGIHQARRACELADPHARNGWESRLRVFYQVDLGLPRPLANAPLFDRRGNLLGIGDLVDPDAGLVLEFDGQDHRGRHRHRADNVREERLEDHHLVVIRVDSLDLRHHRADLKARVLSGRRRGLARDRSRDRWTLRQPDWWLADEPIDEQLTAEELGWLLGDGR</sequence>
<gene>
    <name evidence="1" type="ORF">JOE57_003028</name>
</gene>
<evidence type="ECO:0008006" key="3">
    <source>
        <dbReference type="Google" id="ProtNLM"/>
    </source>
</evidence>
<evidence type="ECO:0000313" key="2">
    <source>
        <dbReference type="Proteomes" id="UP000704762"/>
    </source>
</evidence>
<proteinExistence type="predicted"/>
<accession>A0ABS2RNQ3</accession>